<accession>A0A5C3PTU1</accession>
<dbReference type="InterPro" id="IPR001969">
    <property type="entry name" value="Aspartic_peptidase_AS"/>
</dbReference>
<dbReference type="InterPro" id="IPR033121">
    <property type="entry name" value="PEPTIDASE_A1"/>
</dbReference>
<dbReference type="STRING" id="1314778.A0A5C3PTU1"/>
<dbReference type="GO" id="GO:0004190">
    <property type="term" value="F:aspartic-type endopeptidase activity"/>
    <property type="evidence" value="ECO:0007669"/>
    <property type="project" value="UniProtKB-KW"/>
</dbReference>
<dbReference type="EMBL" id="ML211006">
    <property type="protein sequence ID" value="TFK92039.1"/>
    <property type="molecule type" value="Genomic_DNA"/>
</dbReference>
<evidence type="ECO:0000259" key="6">
    <source>
        <dbReference type="PROSITE" id="PS51767"/>
    </source>
</evidence>
<feature type="domain" description="Peptidase A1" evidence="6">
    <location>
        <begin position="57"/>
        <end position="389"/>
    </location>
</feature>
<organism evidence="7 8">
    <name type="scientific">Polyporus arcularius HHB13444</name>
    <dbReference type="NCBI Taxonomy" id="1314778"/>
    <lineage>
        <taxon>Eukaryota</taxon>
        <taxon>Fungi</taxon>
        <taxon>Dikarya</taxon>
        <taxon>Basidiomycota</taxon>
        <taxon>Agaricomycotina</taxon>
        <taxon>Agaricomycetes</taxon>
        <taxon>Polyporales</taxon>
        <taxon>Polyporaceae</taxon>
        <taxon>Polyporus</taxon>
    </lineage>
</organism>
<dbReference type="InterPro" id="IPR001461">
    <property type="entry name" value="Aspartic_peptidase_A1"/>
</dbReference>
<dbReference type="InterPro" id="IPR021109">
    <property type="entry name" value="Peptidase_aspartic_dom_sf"/>
</dbReference>
<feature type="chain" id="PRO_5022934780" evidence="5">
    <location>
        <begin position="23"/>
        <end position="532"/>
    </location>
</feature>
<dbReference type="Proteomes" id="UP000308197">
    <property type="component" value="Unassembled WGS sequence"/>
</dbReference>
<keyword evidence="3 7" id="KW-0645">Protease</keyword>
<dbReference type="InParanoid" id="A0A5C3PTU1"/>
<evidence type="ECO:0000256" key="4">
    <source>
        <dbReference type="SAM" id="Phobius"/>
    </source>
</evidence>
<dbReference type="PANTHER" id="PTHR47966">
    <property type="entry name" value="BETA-SITE APP-CLEAVING ENZYME, ISOFORM A-RELATED"/>
    <property type="match status" value="1"/>
</dbReference>
<dbReference type="Gene3D" id="2.40.70.10">
    <property type="entry name" value="Acid Proteases"/>
    <property type="match status" value="2"/>
</dbReference>
<dbReference type="AlphaFoldDB" id="A0A5C3PTU1"/>
<gene>
    <name evidence="7" type="ORF">K466DRAFT_595567</name>
</gene>
<comment type="similarity">
    <text evidence="1 3">Belongs to the peptidase A1 family.</text>
</comment>
<evidence type="ECO:0000313" key="8">
    <source>
        <dbReference type="Proteomes" id="UP000308197"/>
    </source>
</evidence>
<dbReference type="SUPFAM" id="SSF50630">
    <property type="entry name" value="Acid proteases"/>
    <property type="match status" value="1"/>
</dbReference>
<evidence type="ECO:0000313" key="7">
    <source>
        <dbReference type="EMBL" id="TFK92039.1"/>
    </source>
</evidence>
<dbReference type="PROSITE" id="PS00141">
    <property type="entry name" value="ASP_PROTEASE"/>
    <property type="match status" value="1"/>
</dbReference>
<protein>
    <submittedName>
        <fullName evidence="7">Acid protease</fullName>
    </submittedName>
</protein>
<evidence type="ECO:0000256" key="2">
    <source>
        <dbReference type="ARBA" id="ARBA00022750"/>
    </source>
</evidence>
<evidence type="ECO:0000256" key="3">
    <source>
        <dbReference type="RuleBase" id="RU000454"/>
    </source>
</evidence>
<proteinExistence type="inferred from homology"/>
<dbReference type="PANTHER" id="PTHR47966:SF57">
    <property type="entry name" value="PEPTIDASE A1 DOMAIN-CONTAINING PROTEIN"/>
    <property type="match status" value="1"/>
</dbReference>
<feature type="transmembrane region" description="Helical" evidence="4">
    <location>
        <begin position="474"/>
        <end position="501"/>
    </location>
</feature>
<dbReference type="GO" id="GO:0006508">
    <property type="term" value="P:proteolysis"/>
    <property type="evidence" value="ECO:0007669"/>
    <property type="project" value="UniProtKB-KW"/>
</dbReference>
<evidence type="ECO:0000256" key="5">
    <source>
        <dbReference type="SAM" id="SignalP"/>
    </source>
</evidence>
<keyword evidence="8" id="KW-1185">Reference proteome</keyword>
<reference evidence="7 8" key="1">
    <citation type="journal article" date="2019" name="Nat. Ecol. Evol.">
        <title>Megaphylogeny resolves global patterns of mushroom evolution.</title>
        <authorList>
            <person name="Varga T."/>
            <person name="Krizsan K."/>
            <person name="Foldi C."/>
            <person name="Dima B."/>
            <person name="Sanchez-Garcia M."/>
            <person name="Sanchez-Ramirez S."/>
            <person name="Szollosi G.J."/>
            <person name="Szarkandi J.G."/>
            <person name="Papp V."/>
            <person name="Albert L."/>
            <person name="Andreopoulos W."/>
            <person name="Angelini C."/>
            <person name="Antonin V."/>
            <person name="Barry K.W."/>
            <person name="Bougher N.L."/>
            <person name="Buchanan P."/>
            <person name="Buyck B."/>
            <person name="Bense V."/>
            <person name="Catcheside P."/>
            <person name="Chovatia M."/>
            <person name="Cooper J."/>
            <person name="Damon W."/>
            <person name="Desjardin D."/>
            <person name="Finy P."/>
            <person name="Geml J."/>
            <person name="Haridas S."/>
            <person name="Hughes K."/>
            <person name="Justo A."/>
            <person name="Karasinski D."/>
            <person name="Kautmanova I."/>
            <person name="Kiss B."/>
            <person name="Kocsube S."/>
            <person name="Kotiranta H."/>
            <person name="LaButti K.M."/>
            <person name="Lechner B.E."/>
            <person name="Liimatainen K."/>
            <person name="Lipzen A."/>
            <person name="Lukacs Z."/>
            <person name="Mihaltcheva S."/>
            <person name="Morgado L.N."/>
            <person name="Niskanen T."/>
            <person name="Noordeloos M.E."/>
            <person name="Ohm R.A."/>
            <person name="Ortiz-Santana B."/>
            <person name="Ovrebo C."/>
            <person name="Racz N."/>
            <person name="Riley R."/>
            <person name="Savchenko A."/>
            <person name="Shiryaev A."/>
            <person name="Soop K."/>
            <person name="Spirin V."/>
            <person name="Szebenyi C."/>
            <person name="Tomsovsky M."/>
            <person name="Tulloss R.E."/>
            <person name="Uehling J."/>
            <person name="Grigoriev I.V."/>
            <person name="Vagvolgyi C."/>
            <person name="Papp T."/>
            <person name="Martin F.M."/>
            <person name="Miettinen O."/>
            <person name="Hibbett D.S."/>
            <person name="Nagy L.G."/>
        </authorList>
    </citation>
    <scope>NUCLEOTIDE SEQUENCE [LARGE SCALE GENOMIC DNA]</scope>
    <source>
        <strain evidence="7 8">HHB13444</strain>
    </source>
</reference>
<keyword evidence="4" id="KW-0812">Transmembrane</keyword>
<name>A0A5C3PTU1_9APHY</name>
<keyword evidence="4" id="KW-1133">Transmembrane helix</keyword>
<keyword evidence="3" id="KW-0378">Hydrolase</keyword>
<feature type="signal peptide" evidence="5">
    <location>
        <begin position="1"/>
        <end position="22"/>
    </location>
</feature>
<keyword evidence="4" id="KW-0472">Membrane</keyword>
<sequence length="532" mass="57246">MLPSSLLRTLLPVSFWAGSVYARSTFNIKAHGTGVQYAASGQAAGDIGVTTSNDLSYYVDITLGGQNFTVLLDTGSTDLWVYTAGKDVKFTNTTNLDASLHYGIGSVDGIIQFTELKLGDFTIPNQVFINATEVTDMQLDTYQGIMGMAFDNTDIYQKIQSAWGTDVANSLARAPITNIFAQDPTLPNNFDVQLGRTSELEDIADGVFVISDHGEGFESVTKAPQLPRVAPDHWSIVMDAMLVNGKSFAFNKSRISGAPSGKVVAALDTGYSFPPIPGAAVDAIYSTIPGALFDPYSSFWLVPCDASTNLTFVFAGQEFPVHPIDLTYPNTIELEVNGTLTNVTACINTYQASTLDPRSFTGFDLILGDAFLRNVYASFDYGDYYPGNHTNGLPFVQMLPTTDASKMWQEFHDERAATLAELPPVIDPAAIIQAEKALQESAADEDLHKTGMVAGAAASSDEDSSSGDSWGKKYGMIALGLLAANLLIGVVLLVVTVVMCVRGVKGKSVRYAPVRFKDNADDFERGALKYSD</sequence>
<keyword evidence="2 3" id="KW-0064">Aspartyl protease</keyword>
<dbReference type="CDD" id="cd05471">
    <property type="entry name" value="pepsin_like"/>
    <property type="match status" value="1"/>
</dbReference>
<dbReference type="InterPro" id="IPR034164">
    <property type="entry name" value="Pepsin-like_dom"/>
</dbReference>
<dbReference type="PRINTS" id="PR00792">
    <property type="entry name" value="PEPSIN"/>
</dbReference>
<dbReference type="PROSITE" id="PS51767">
    <property type="entry name" value="PEPTIDASE_A1"/>
    <property type="match status" value="1"/>
</dbReference>
<dbReference type="Pfam" id="PF00026">
    <property type="entry name" value="Asp"/>
    <property type="match status" value="1"/>
</dbReference>
<evidence type="ECO:0000256" key="1">
    <source>
        <dbReference type="ARBA" id="ARBA00007447"/>
    </source>
</evidence>
<keyword evidence="5" id="KW-0732">Signal</keyword>